<dbReference type="GO" id="GO:0106435">
    <property type="term" value="F:carboxylesterase activity"/>
    <property type="evidence" value="ECO:0007669"/>
    <property type="project" value="UniProtKB-EC"/>
</dbReference>
<dbReference type="AlphaFoldDB" id="A0A498QTF3"/>
<evidence type="ECO:0000313" key="3">
    <source>
        <dbReference type="Proteomes" id="UP000268285"/>
    </source>
</evidence>
<gene>
    <name evidence="2" type="primary">nlhH_4</name>
    <name evidence="2" type="ORF">LAUMK142_02412</name>
</gene>
<evidence type="ECO:0000313" key="2">
    <source>
        <dbReference type="EMBL" id="VBA50141.1"/>
    </source>
</evidence>
<dbReference type="EMBL" id="UPHU01000001">
    <property type="protein sequence ID" value="VBA50141.1"/>
    <property type="molecule type" value="Genomic_DNA"/>
</dbReference>
<name>A0A498QTF3_9MYCO</name>
<dbReference type="Pfam" id="PF07859">
    <property type="entry name" value="Abhydrolase_3"/>
    <property type="match status" value="1"/>
</dbReference>
<keyword evidence="2" id="KW-0378">Hydrolase</keyword>
<dbReference type="Gene3D" id="3.40.50.1820">
    <property type="entry name" value="alpha/beta hydrolase"/>
    <property type="match status" value="1"/>
</dbReference>
<dbReference type="SUPFAM" id="SSF53474">
    <property type="entry name" value="alpha/beta-Hydrolases"/>
    <property type="match status" value="1"/>
</dbReference>
<keyword evidence="3" id="KW-1185">Reference proteome</keyword>
<evidence type="ECO:0000259" key="1">
    <source>
        <dbReference type="Pfam" id="PF07859"/>
    </source>
</evidence>
<feature type="domain" description="Alpha/beta hydrolase fold-3" evidence="1">
    <location>
        <begin position="4"/>
        <end position="95"/>
    </location>
</feature>
<sequence>MPSFTENAAAPILDTEVIEAFLSWYVPEPDLSDHITLPATPAPANGDLSGLPPAFVRTAAHDPLRDHGARYAELLNAAGVAAQWCNELNMVHGYVNLRWWCPPRPRPPAAGWLR</sequence>
<dbReference type="InterPro" id="IPR029058">
    <property type="entry name" value="AB_hydrolase_fold"/>
</dbReference>
<reference evidence="2 3" key="1">
    <citation type="submission" date="2018-09" db="EMBL/GenBank/DDBJ databases">
        <authorList>
            <person name="Tagini F."/>
        </authorList>
    </citation>
    <scope>NUCLEOTIDE SEQUENCE [LARGE SCALE GENOMIC DNA]</scope>
    <source>
        <strain evidence="2 3">MK142</strain>
    </source>
</reference>
<organism evidence="2 3">
    <name type="scientific">Mycobacterium pseudokansasii</name>
    <dbReference type="NCBI Taxonomy" id="2341080"/>
    <lineage>
        <taxon>Bacteria</taxon>
        <taxon>Bacillati</taxon>
        <taxon>Actinomycetota</taxon>
        <taxon>Actinomycetes</taxon>
        <taxon>Mycobacteriales</taxon>
        <taxon>Mycobacteriaceae</taxon>
        <taxon>Mycobacterium</taxon>
    </lineage>
</organism>
<proteinExistence type="predicted"/>
<dbReference type="InterPro" id="IPR013094">
    <property type="entry name" value="AB_hydrolase_3"/>
</dbReference>
<dbReference type="EC" id="3.1.1.1" evidence="2"/>
<protein>
    <submittedName>
        <fullName evidence="2">Carboxylesterase NlhH</fullName>
        <ecNumber evidence="2">3.1.1.1</ecNumber>
    </submittedName>
</protein>
<dbReference type="Proteomes" id="UP000268285">
    <property type="component" value="Unassembled WGS sequence"/>
</dbReference>
<accession>A0A498QTF3</accession>